<dbReference type="EMBL" id="CH940648">
    <property type="protein sequence ID" value="EDW61908.2"/>
    <property type="molecule type" value="Genomic_DNA"/>
</dbReference>
<evidence type="ECO:0000313" key="6">
    <source>
        <dbReference type="Proteomes" id="UP000008792"/>
    </source>
</evidence>
<evidence type="ECO:0000313" key="5">
    <source>
        <dbReference type="EMBL" id="EDW61908.2"/>
    </source>
</evidence>
<dbReference type="InterPro" id="IPR014044">
    <property type="entry name" value="CAP_dom"/>
</dbReference>
<dbReference type="CDD" id="cd05380">
    <property type="entry name" value="CAP_euk"/>
    <property type="match status" value="1"/>
</dbReference>
<comment type="subcellular location">
    <subcellularLocation>
        <location evidence="1">Secreted</location>
    </subcellularLocation>
</comment>
<dbReference type="Proteomes" id="UP000008792">
    <property type="component" value="Unassembled WGS sequence"/>
</dbReference>
<keyword evidence="6" id="KW-1185">Reference proteome</keyword>
<feature type="domain" description="SCP" evidence="4">
    <location>
        <begin position="66"/>
        <end position="233"/>
    </location>
</feature>
<accession>B4LLF6</accession>
<feature type="chain" id="PRO_5006457281" description="SCP domain-containing protein" evidence="3">
    <location>
        <begin position="18"/>
        <end position="268"/>
    </location>
</feature>
<dbReference type="GO" id="GO:0005576">
    <property type="term" value="C:extracellular region"/>
    <property type="evidence" value="ECO:0007669"/>
    <property type="project" value="UniProtKB-SubCell"/>
</dbReference>
<gene>
    <name evidence="5" type="primary">Dvir\GJ20055</name>
    <name evidence="5" type="ORF">Dvir_GJ20055</name>
</gene>
<proteinExistence type="predicted"/>
<keyword evidence="2" id="KW-0964">Secreted</keyword>
<dbReference type="HOGENOM" id="CLU_091832_0_0_1"/>
<evidence type="ECO:0000256" key="2">
    <source>
        <dbReference type="ARBA" id="ARBA00022525"/>
    </source>
</evidence>
<dbReference type="OrthoDB" id="414826at2759"/>
<feature type="signal peptide" evidence="3">
    <location>
        <begin position="1"/>
        <end position="17"/>
    </location>
</feature>
<dbReference type="Gene3D" id="3.40.33.10">
    <property type="entry name" value="CAP"/>
    <property type="match status" value="1"/>
</dbReference>
<dbReference type="KEGG" id="dvi:6627036"/>
<sequence length="268" mass="31831">MSLLWFCVLLFLHSVATNNFVDENRLFIPPEDNNLMNCDGNFEYLGARIACPSLMNIYNLRDREYREIKKLLLFGHNGLRNRLAIKLDACDMLEMSWDNNLAELARRHHKYCQRLIDCDIVANLSGKGLDPRVYRKVVRGQHIDVARSSFFLKNIYSTNFIPFVLSSWYETHIELKFPQKVEHKKQKYYRILGDNSFTRMIKPQTYQLGCSYAMFIDGLSLICYYYPHVHSNNTILIRIKPKEYQCPHMFPMLDSVFKRICKYVEWKL</sequence>
<dbReference type="SUPFAM" id="SSF55797">
    <property type="entry name" value="PR-1-like"/>
    <property type="match status" value="1"/>
</dbReference>
<dbReference type="Pfam" id="PF00188">
    <property type="entry name" value="CAP"/>
    <property type="match status" value="1"/>
</dbReference>
<dbReference type="SMART" id="SM00198">
    <property type="entry name" value="SCP"/>
    <property type="match status" value="1"/>
</dbReference>
<keyword evidence="3" id="KW-0732">Signal</keyword>
<protein>
    <recommendedName>
        <fullName evidence="4">SCP domain-containing protein</fullName>
    </recommendedName>
</protein>
<organism evidence="5 6">
    <name type="scientific">Drosophila virilis</name>
    <name type="common">Fruit fly</name>
    <dbReference type="NCBI Taxonomy" id="7244"/>
    <lineage>
        <taxon>Eukaryota</taxon>
        <taxon>Metazoa</taxon>
        <taxon>Ecdysozoa</taxon>
        <taxon>Arthropoda</taxon>
        <taxon>Hexapoda</taxon>
        <taxon>Insecta</taxon>
        <taxon>Pterygota</taxon>
        <taxon>Neoptera</taxon>
        <taxon>Endopterygota</taxon>
        <taxon>Diptera</taxon>
        <taxon>Brachycera</taxon>
        <taxon>Muscomorpha</taxon>
        <taxon>Ephydroidea</taxon>
        <taxon>Drosophilidae</taxon>
        <taxon>Drosophila</taxon>
    </lineage>
</organism>
<dbReference type="eggNOG" id="KOG3017">
    <property type="taxonomic scope" value="Eukaryota"/>
</dbReference>
<evidence type="ECO:0000259" key="4">
    <source>
        <dbReference type="SMART" id="SM00198"/>
    </source>
</evidence>
<dbReference type="InParanoid" id="B4LLF6"/>
<evidence type="ECO:0000256" key="3">
    <source>
        <dbReference type="SAM" id="SignalP"/>
    </source>
</evidence>
<dbReference type="AlphaFoldDB" id="B4LLF6"/>
<reference evidence="5 6" key="1">
    <citation type="journal article" date="2007" name="Nature">
        <title>Evolution of genes and genomes on the Drosophila phylogeny.</title>
        <authorList>
            <consortium name="Drosophila 12 Genomes Consortium"/>
            <person name="Clark A.G."/>
            <person name="Eisen M.B."/>
            <person name="Smith D.R."/>
            <person name="Bergman C.M."/>
            <person name="Oliver B."/>
            <person name="Markow T.A."/>
            <person name="Kaufman T.C."/>
            <person name="Kellis M."/>
            <person name="Gelbart W."/>
            <person name="Iyer V.N."/>
            <person name="Pollard D.A."/>
            <person name="Sackton T.B."/>
            <person name="Larracuente A.M."/>
            <person name="Singh N.D."/>
            <person name="Abad J.P."/>
            <person name="Abt D.N."/>
            <person name="Adryan B."/>
            <person name="Aguade M."/>
            <person name="Akashi H."/>
            <person name="Anderson W.W."/>
            <person name="Aquadro C.F."/>
            <person name="Ardell D.H."/>
            <person name="Arguello R."/>
            <person name="Artieri C.G."/>
            <person name="Barbash D.A."/>
            <person name="Barker D."/>
            <person name="Barsanti P."/>
            <person name="Batterham P."/>
            <person name="Batzoglou S."/>
            <person name="Begun D."/>
            <person name="Bhutkar A."/>
            <person name="Blanco E."/>
            <person name="Bosak S.A."/>
            <person name="Bradley R.K."/>
            <person name="Brand A.D."/>
            <person name="Brent M.R."/>
            <person name="Brooks A.N."/>
            <person name="Brown R.H."/>
            <person name="Butlin R.K."/>
            <person name="Caggese C."/>
            <person name="Calvi B.R."/>
            <person name="Bernardo de Carvalho A."/>
            <person name="Caspi A."/>
            <person name="Castrezana S."/>
            <person name="Celniker S.E."/>
            <person name="Chang J.L."/>
            <person name="Chapple C."/>
            <person name="Chatterji S."/>
            <person name="Chinwalla A."/>
            <person name="Civetta A."/>
            <person name="Clifton S.W."/>
            <person name="Comeron J.M."/>
            <person name="Costello J.C."/>
            <person name="Coyne J.A."/>
            <person name="Daub J."/>
            <person name="David R.G."/>
            <person name="Delcher A.L."/>
            <person name="Delehaunty K."/>
            <person name="Do C.B."/>
            <person name="Ebling H."/>
            <person name="Edwards K."/>
            <person name="Eickbush T."/>
            <person name="Evans J.D."/>
            <person name="Filipski A."/>
            <person name="Findeiss S."/>
            <person name="Freyhult E."/>
            <person name="Fulton L."/>
            <person name="Fulton R."/>
            <person name="Garcia A.C."/>
            <person name="Gardiner A."/>
            <person name="Garfield D.A."/>
            <person name="Garvin B.E."/>
            <person name="Gibson G."/>
            <person name="Gilbert D."/>
            <person name="Gnerre S."/>
            <person name="Godfrey J."/>
            <person name="Good R."/>
            <person name="Gotea V."/>
            <person name="Gravely B."/>
            <person name="Greenberg A.J."/>
            <person name="Griffiths-Jones S."/>
            <person name="Gross S."/>
            <person name="Guigo R."/>
            <person name="Gustafson E.A."/>
            <person name="Haerty W."/>
            <person name="Hahn M.W."/>
            <person name="Halligan D.L."/>
            <person name="Halpern A.L."/>
            <person name="Halter G.M."/>
            <person name="Han M.V."/>
            <person name="Heger A."/>
            <person name="Hillier L."/>
            <person name="Hinrichs A.S."/>
            <person name="Holmes I."/>
            <person name="Hoskins R.A."/>
            <person name="Hubisz M.J."/>
            <person name="Hultmark D."/>
            <person name="Huntley M.A."/>
            <person name="Jaffe D.B."/>
            <person name="Jagadeeshan S."/>
            <person name="Jeck W.R."/>
            <person name="Johnson J."/>
            <person name="Jones C.D."/>
            <person name="Jordan W.C."/>
            <person name="Karpen G.H."/>
            <person name="Kataoka E."/>
            <person name="Keightley P.D."/>
            <person name="Kheradpour P."/>
            <person name="Kirkness E.F."/>
            <person name="Koerich L.B."/>
            <person name="Kristiansen K."/>
            <person name="Kudrna D."/>
            <person name="Kulathinal R.J."/>
            <person name="Kumar S."/>
            <person name="Kwok R."/>
            <person name="Lander E."/>
            <person name="Langley C.H."/>
            <person name="Lapoint R."/>
            <person name="Lazzaro B.P."/>
            <person name="Lee S.J."/>
            <person name="Levesque L."/>
            <person name="Li R."/>
            <person name="Lin C.F."/>
            <person name="Lin M.F."/>
            <person name="Lindblad-Toh K."/>
            <person name="Llopart A."/>
            <person name="Long M."/>
            <person name="Low L."/>
            <person name="Lozovsky E."/>
            <person name="Lu J."/>
            <person name="Luo M."/>
            <person name="Machado C.A."/>
            <person name="Makalowski W."/>
            <person name="Marzo M."/>
            <person name="Matsuda M."/>
            <person name="Matzkin L."/>
            <person name="McAllister B."/>
            <person name="McBride C.S."/>
            <person name="McKernan B."/>
            <person name="McKernan K."/>
            <person name="Mendez-Lago M."/>
            <person name="Minx P."/>
            <person name="Mollenhauer M.U."/>
            <person name="Montooth K."/>
            <person name="Mount S.M."/>
            <person name="Mu X."/>
            <person name="Myers E."/>
            <person name="Negre B."/>
            <person name="Newfeld S."/>
            <person name="Nielsen R."/>
            <person name="Noor M.A."/>
            <person name="O'Grady P."/>
            <person name="Pachter L."/>
            <person name="Papaceit M."/>
            <person name="Parisi M.J."/>
            <person name="Parisi M."/>
            <person name="Parts L."/>
            <person name="Pedersen J.S."/>
            <person name="Pesole G."/>
            <person name="Phillippy A.M."/>
            <person name="Ponting C.P."/>
            <person name="Pop M."/>
            <person name="Porcelli D."/>
            <person name="Powell J.R."/>
            <person name="Prohaska S."/>
            <person name="Pruitt K."/>
            <person name="Puig M."/>
            <person name="Quesneville H."/>
            <person name="Ram K.R."/>
            <person name="Rand D."/>
            <person name="Rasmussen M.D."/>
            <person name="Reed L.K."/>
            <person name="Reenan R."/>
            <person name="Reily A."/>
            <person name="Remington K.A."/>
            <person name="Rieger T.T."/>
            <person name="Ritchie M.G."/>
            <person name="Robin C."/>
            <person name="Rogers Y.H."/>
            <person name="Rohde C."/>
            <person name="Rozas J."/>
            <person name="Rubenfield M.J."/>
            <person name="Ruiz A."/>
            <person name="Russo S."/>
            <person name="Salzberg S.L."/>
            <person name="Sanchez-Gracia A."/>
            <person name="Saranga D.J."/>
            <person name="Sato H."/>
            <person name="Schaeffer S.W."/>
            <person name="Schatz M.C."/>
            <person name="Schlenke T."/>
            <person name="Schwartz R."/>
            <person name="Segarra C."/>
            <person name="Singh R.S."/>
            <person name="Sirot L."/>
            <person name="Sirota M."/>
            <person name="Sisneros N.B."/>
            <person name="Smith C.D."/>
            <person name="Smith T.F."/>
            <person name="Spieth J."/>
            <person name="Stage D.E."/>
            <person name="Stark A."/>
            <person name="Stephan W."/>
            <person name="Strausberg R.L."/>
            <person name="Strempel S."/>
            <person name="Sturgill D."/>
            <person name="Sutton G."/>
            <person name="Sutton G.G."/>
            <person name="Tao W."/>
            <person name="Teichmann S."/>
            <person name="Tobari Y.N."/>
            <person name="Tomimura Y."/>
            <person name="Tsolas J.M."/>
            <person name="Valente V.L."/>
            <person name="Venter E."/>
            <person name="Venter J.C."/>
            <person name="Vicario S."/>
            <person name="Vieira F.G."/>
            <person name="Vilella A.J."/>
            <person name="Villasante A."/>
            <person name="Walenz B."/>
            <person name="Wang J."/>
            <person name="Wasserman M."/>
            <person name="Watts T."/>
            <person name="Wilson D."/>
            <person name="Wilson R.K."/>
            <person name="Wing R.A."/>
            <person name="Wolfner M.F."/>
            <person name="Wong A."/>
            <person name="Wong G.K."/>
            <person name="Wu C.I."/>
            <person name="Wu G."/>
            <person name="Yamamoto D."/>
            <person name="Yang H.P."/>
            <person name="Yang S.P."/>
            <person name="Yorke J.A."/>
            <person name="Yoshida K."/>
            <person name="Zdobnov E."/>
            <person name="Zhang P."/>
            <person name="Zhang Y."/>
            <person name="Zimin A.V."/>
            <person name="Baldwin J."/>
            <person name="Abdouelleil A."/>
            <person name="Abdulkadir J."/>
            <person name="Abebe A."/>
            <person name="Abera B."/>
            <person name="Abreu J."/>
            <person name="Acer S.C."/>
            <person name="Aftuck L."/>
            <person name="Alexander A."/>
            <person name="An P."/>
            <person name="Anderson E."/>
            <person name="Anderson S."/>
            <person name="Arachi H."/>
            <person name="Azer M."/>
            <person name="Bachantsang P."/>
            <person name="Barry A."/>
            <person name="Bayul T."/>
            <person name="Berlin A."/>
            <person name="Bessette D."/>
            <person name="Bloom T."/>
            <person name="Blye J."/>
            <person name="Boguslavskiy L."/>
            <person name="Bonnet C."/>
            <person name="Boukhgalter B."/>
            <person name="Bourzgui I."/>
            <person name="Brown A."/>
            <person name="Cahill P."/>
            <person name="Channer S."/>
            <person name="Cheshatsang Y."/>
            <person name="Chuda L."/>
            <person name="Citroen M."/>
            <person name="Collymore A."/>
            <person name="Cooke P."/>
            <person name="Costello M."/>
            <person name="D'Aco K."/>
            <person name="Daza R."/>
            <person name="De Haan G."/>
            <person name="DeGray S."/>
            <person name="DeMaso C."/>
            <person name="Dhargay N."/>
            <person name="Dooley K."/>
            <person name="Dooley E."/>
            <person name="Doricent M."/>
            <person name="Dorje P."/>
            <person name="Dorjee K."/>
            <person name="Dupes A."/>
            <person name="Elong R."/>
            <person name="Falk J."/>
            <person name="Farina A."/>
            <person name="Faro S."/>
            <person name="Ferguson D."/>
            <person name="Fisher S."/>
            <person name="Foley C.D."/>
            <person name="Franke A."/>
            <person name="Friedrich D."/>
            <person name="Gadbois L."/>
            <person name="Gearin G."/>
            <person name="Gearin C.R."/>
            <person name="Giannoukos G."/>
            <person name="Goode T."/>
            <person name="Graham J."/>
            <person name="Grandbois E."/>
            <person name="Grewal S."/>
            <person name="Gyaltsen K."/>
            <person name="Hafez N."/>
            <person name="Hagos B."/>
            <person name="Hall J."/>
            <person name="Henson C."/>
            <person name="Hollinger A."/>
            <person name="Honan T."/>
            <person name="Huard M.D."/>
            <person name="Hughes L."/>
            <person name="Hurhula B."/>
            <person name="Husby M.E."/>
            <person name="Kamat A."/>
            <person name="Kanga B."/>
            <person name="Kashin S."/>
            <person name="Khazanovich D."/>
            <person name="Kisner P."/>
            <person name="Lance K."/>
            <person name="Lara M."/>
            <person name="Lee W."/>
            <person name="Lennon N."/>
            <person name="Letendre F."/>
            <person name="LeVine R."/>
            <person name="Lipovsky A."/>
            <person name="Liu X."/>
            <person name="Liu J."/>
            <person name="Liu S."/>
            <person name="Lokyitsang T."/>
            <person name="Lokyitsang Y."/>
            <person name="Lubonja R."/>
            <person name="Lui A."/>
            <person name="MacDonald P."/>
            <person name="Magnisalis V."/>
            <person name="Maru K."/>
            <person name="Matthews C."/>
            <person name="McCusker W."/>
            <person name="McDonough S."/>
            <person name="Mehta T."/>
            <person name="Meldrim J."/>
            <person name="Meneus L."/>
            <person name="Mihai O."/>
            <person name="Mihalev A."/>
            <person name="Mihova T."/>
            <person name="Mittelman R."/>
            <person name="Mlenga V."/>
            <person name="Montmayeur A."/>
            <person name="Mulrain L."/>
            <person name="Navidi A."/>
            <person name="Naylor J."/>
            <person name="Negash T."/>
            <person name="Nguyen T."/>
            <person name="Nguyen N."/>
            <person name="Nicol R."/>
            <person name="Norbu C."/>
            <person name="Norbu N."/>
            <person name="Novod N."/>
            <person name="O'Neill B."/>
            <person name="Osman S."/>
            <person name="Markiewicz E."/>
            <person name="Oyono O.L."/>
            <person name="Patti C."/>
            <person name="Phunkhang P."/>
            <person name="Pierre F."/>
            <person name="Priest M."/>
            <person name="Raghuraman S."/>
            <person name="Rege F."/>
            <person name="Reyes R."/>
            <person name="Rise C."/>
            <person name="Rogov P."/>
            <person name="Ross K."/>
            <person name="Ryan E."/>
            <person name="Settipalli S."/>
            <person name="Shea T."/>
            <person name="Sherpa N."/>
            <person name="Shi L."/>
            <person name="Shih D."/>
            <person name="Sparrow T."/>
            <person name="Spaulding J."/>
            <person name="Stalker J."/>
            <person name="Stange-Thomann N."/>
            <person name="Stavropoulos S."/>
            <person name="Stone C."/>
            <person name="Strader C."/>
            <person name="Tesfaye S."/>
            <person name="Thomson T."/>
            <person name="Thoulutsang Y."/>
            <person name="Thoulutsang D."/>
            <person name="Topham K."/>
            <person name="Topping I."/>
            <person name="Tsamla T."/>
            <person name="Vassiliev H."/>
            <person name="Vo A."/>
            <person name="Wangchuk T."/>
            <person name="Wangdi T."/>
            <person name="Weiand M."/>
            <person name="Wilkinson J."/>
            <person name="Wilson A."/>
            <person name="Yadav S."/>
            <person name="Young G."/>
            <person name="Yu Q."/>
            <person name="Zembek L."/>
            <person name="Zhong D."/>
            <person name="Zimmer A."/>
            <person name="Zwirko Z."/>
            <person name="Jaffe D.B."/>
            <person name="Alvarez P."/>
            <person name="Brockman W."/>
            <person name="Butler J."/>
            <person name="Chin C."/>
            <person name="Gnerre S."/>
            <person name="Grabherr M."/>
            <person name="Kleber M."/>
            <person name="Mauceli E."/>
            <person name="MacCallum I."/>
        </authorList>
    </citation>
    <scope>NUCLEOTIDE SEQUENCE [LARGE SCALE GENOMIC DNA]</scope>
    <source>
        <strain evidence="6">Tucson 15010-1051.87</strain>
    </source>
</reference>
<dbReference type="InterPro" id="IPR035940">
    <property type="entry name" value="CAP_sf"/>
</dbReference>
<name>B4LLF6_DROVI</name>
<evidence type="ECO:0000256" key="1">
    <source>
        <dbReference type="ARBA" id="ARBA00004613"/>
    </source>
</evidence>